<feature type="compositionally biased region" description="Low complexity" evidence="1">
    <location>
        <begin position="180"/>
        <end position="201"/>
    </location>
</feature>
<organism evidence="2 3">
    <name type="scientific">Prunus dulcis</name>
    <name type="common">Almond</name>
    <name type="synonym">Amygdalus dulcis</name>
    <dbReference type="NCBI Taxonomy" id="3755"/>
    <lineage>
        <taxon>Eukaryota</taxon>
        <taxon>Viridiplantae</taxon>
        <taxon>Streptophyta</taxon>
        <taxon>Embryophyta</taxon>
        <taxon>Tracheophyta</taxon>
        <taxon>Spermatophyta</taxon>
        <taxon>Magnoliopsida</taxon>
        <taxon>eudicotyledons</taxon>
        <taxon>Gunneridae</taxon>
        <taxon>Pentapetalae</taxon>
        <taxon>rosids</taxon>
        <taxon>fabids</taxon>
        <taxon>Rosales</taxon>
        <taxon>Rosaceae</taxon>
        <taxon>Amygdaloideae</taxon>
        <taxon>Amygdaleae</taxon>
        <taxon>Prunus</taxon>
    </lineage>
</organism>
<evidence type="ECO:0000256" key="1">
    <source>
        <dbReference type="SAM" id="MobiDB-lite"/>
    </source>
</evidence>
<name>A0AAD4VGW5_PRUDU</name>
<dbReference type="Proteomes" id="UP001054821">
    <property type="component" value="Chromosome 6"/>
</dbReference>
<feature type="region of interest" description="Disordered" evidence="1">
    <location>
        <begin position="1"/>
        <end position="41"/>
    </location>
</feature>
<proteinExistence type="predicted"/>
<feature type="compositionally biased region" description="Basic and acidic residues" evidence="1">
    <location>
        <begin position="150"/>
        <end position="160"/>
    </location>
</feature>
<gene>
    <name evidence="2" type="ORF">L3X38_033957</name>
</gene>
<feature type="region of interest" description="Disordered" evidence="1">
    <location>
        <begin position="118"/>
        <end position="218"/>
    </location>
</feature>
<dbReference type="EMBL" id="JAJFAZ020000006">
    <property type="protein sequence ID" value="KAI5324884.1"/>
    <property type="molecule type" value="Genomic_DNA"/>
</dbReference>
<feature type="compositionally biased region" description="Polar residues" evidence="1">
    <location>
        <begin position="121"/>
        <end position="143"/>
    </location>
</feature>
<sequence length="218" mass="23607">MGPVDTPDNLRHVRPQHNTTISPHTPVQPTPRMGPVSTPDNLRHVRPDFHLVVLVVKPKSGKVLKDITLLLNPATLICLPTARRTATYLSFILADSNLCGVDYSASLIQASFQEREAELAQDNNSENCTSGSESDQSNMSAPCSLSVPGLRERRPRKEPEPFGSTKKSRHASQVVLGLGSPNVSTSSTPSQPQQVPCVPTPASSLGENDFTTMTDEQM</sequence>
<evidence type="ECO:0000313" key="2">
    <source>
        <dbReference type="EMBL" id="KAI5324884.1"/>
    </source>
</evidence>
<dbReference type="AlphaFoldDB" id="A0AAD4VGW5"/>
<reference evidence="2 3" key="1">
    <citation type="journal article" date="2022" name="G3 (Bethesda)">
        <title>Whole-genome sequence and methylome profiling of the almond [Prunus dulcis (Mill.) D.A. Webb] cultivar 'Nonpareil'.</title>
        <authorList>
            <person name="D'Amico-Willman K.M."/>
            <person name="Ouma W.Z."/>
            <person name="Meulia T."/>
            <person name="Sideli G.M."/>
            <person name="Gradziel T.M."/>
            <person name="Fresnedo-Ramirez J."/>
        </authorList>
    </citation>
    <scope>NUCLEOTIDE SEQUENCE [LARGE SCALE GENOMIC DNA]</scope>
    <source>
        <strain evidence="2">Clone GOH B32 T37-40</strain>
    </source>
</reference>
<accession>A0AAD4VGW5</accession>
<evidence type="ECO:0000313" key="3">
    <source>
        <dbReference type="Proteomes" id="UP001054821"/>
    </source>
</evidence>
<protein>
    <submittedName>
        <fullName evidence="2">Uncharacterized protein</fullName>
    </submittedName>
</protein>
<keyword evidence="3" id="KW-1185">Reference proteome</keyword>
<comment type="caution">
    <text evidence="2">The sequence shown here is derived from an EMBL/GenBank/DDBJ whole genome shotgun (WGS) entry which is preliminary data.</text>
</comment>
<feature type="compositionally biased region" description="Polar residues" evidence="1">
    <location>
        <begin position="202"/>
        <end position="218"/>
    </location>
</feature>
<feature type="compositionally biased region" description="Polar residues" evidence="1">
    <location>
        <begin position="16"/>
        <end position="27"/>
    </location>
</feature>